<evidence type="ECO:0000256" key="1">
    <source>
        <dbReference type="SAM" id="MobiDB-lite"/>
    </source>
</evidence>
<dbReference type="EMBL" id="SMAF01000051">
    <property type="protein sequence ID" value="TCS91411.1"/>
    <property type="molecule type" value="Genomic_DNA"/>
</dbReference>
<dbReference type="Proteomes" id="UP000294599">
    <property type="component" value="Unassembled WGS sequence"/>
</dbReference>
<evidence type="ECO:0000313" key="2">
    <source>
        <dbReference type="EMBL" id="TCS91411.1"/>
    </source>
</evidence>
<sequence>MVYYGKWAKYWVKAPRPFNKDVYSEAIYGNGGVVGSTRNPVTYSRCQTEMDDLPRLRNVGVKGGRADESLRRPRKRRSGDEEGKQ</sequence>
<name>A0A4R3L2G9_9GAMM</name>
<dbReference type="AlphaFoldDB" id="A0A4R3L2G9"/>
<evidence type="ECO:0000313" key="3">
    <source>
        <dbReference type="Proteomes" id="UP000294599"/>
    </source>
</evidence>
<keyword evidence="3" id="KW-1185">Reference proteome</keyword>
<gene>
    <name evidence="2" type="ORF">EDC25_1513</name>
</gene>
<organism evidence="2 3">
    <name type="scientific">Pseudofulvimonas gallinarii</name>
    <dbReference type="NCBI Taxonomy" id="634155"/>
    <lineage>
        <taxon>Bacteria</taxon>
        <taxon>Pseudomonadati</taxon>
        <taxon>Pseudomonadota</taxon>
        <taxon>Gammaproteobacteria</taxon>
        <taxon>Lysobacterales</taxon>
        <taxon>Rhodanobacteraceae</taxon>
        <taxon>Pseudofulvimonas</taxon>
    </lineage>
</organism>
<feature type="region of interest" description="Disordered" evidence="1">
    <location>
        <begin position="56"/>
        <end position="85"/>
    </location>
</feature>
<comment type="caution">
    <text evidence="2">The sequence shown here is derived from an EMBL/GenBank/DDBJ whole genome shotgun (WGS) entry which is preliminary data.</text>
</comment>
<protein>
    <submittedName>
        <fullName evidence="2">Uncharacterized protein</fullName>
    </submittedName>
</protein>
<reference evidence="2 3" key="1">
    <citation type="submission" date="2019-03" db="EMBL/GenBank/DDBJ databases">
        <title>Genomic Encyclopedia of Type Strains, Phase IV (KMG-IV): sequencing the most valuable type-strain genomes for metagenomic binning, comparative biology and taxonomic classification.</title>
        <authorList>
            <person name="Goeker M."/>
        </authorList>
    </citation>
    <scope>NUCLEOTIDE SEQUENCE [LARGE SCALE GENOMIC DNA]</scope>
    <source>
        <strain evidence="2 3">DSM 21944</strain>
    </source>
</reference>
<accession>A0A4R3L2G9</accession>
<proteinExistence type="predicted"/>